<dbReference type="SMART" id="SM00212">
    <property type="entry name" value="UBCc"/>
    <property type="match status" value="1"/>
</dbReference>
<evidence type="ECO:0000313" key="3">
    <source>
        <dbReference type="EMBL" id="THZ19965.1"/>
    </source>
</evidence>
<evidence type="ECO:0000313" key="4">
    <source>
        <dbReference type="Proteomes" id="UP000308005"/>
    </source>
</evidence>
<proteinExistence type="predicted"/>
<dbReference type="Pfam" id="PF00179">
    <property type="entry name" value="UQ_con"/>
    <property type="match status" value="1"/>
</dbReference>
<name>A0A4S9T8D7_AURPU</name>
<evidence type="ECO:0000259" key="2">
    <source>
        <dbReference type="PROSITE" id="PS50127"/>
    </source>
</evidence>
<feature type="non-terminal residue" evidence="3">
    <location>
        <position position="180"/>
    </location>
</feature>
<dbReference type="InterPro" id="IPR000608">
    <property type="entry name" value="UBC"/>
</dbReference>
<sequence>MTTKRITREFLNFQREPLEGCSAKPIDEDDLQHWVVTITGPSESPYAGVVFTIDVRYPDDYPHNALRVIFSTPIFHPNVSPRGDVQLAELEMSQWSPAFTIQTILVSLQALLSQPNLEEGCVLNESAARLFLQDIAGFEHKARQFALAHAGFLLEPPKGQRRFEGDDEWGLSLVEALKQH</sequence>
<dbReference type="AlphaFoldDB" id="A0A4S9T8D7"/>
<dbReference type="PANTHER" id="PTHR24067">
    <property type="entry name" value="UBIQUITIN-CONJUGATING ENZYME E2"/>
    <property type="match status" value="1"/>
</dbReference>
<keyword evidence="1" id="KW-0833">Ubl conjugation pathway</keyword>
<dbReference type="PROSITE" id="PS50127">
    <property type="entry name" value="UBC_2"/>
    <property type="match status" value="1"/>
</dbReference>
<dbReference type="InterPro" id="IPR050113">
    <property type="entry name" value="Ub_conjugating_enzyme"/>
</dbReference>
<comment type="caution">
    <text evidence="3">The sequence shown here is derived from an EMBL/GenBank/DDBJ whole genome shotgun (WGS) entry which is preliminary data.</text>
</comment>
<dbReference type="SUPFAM" id="SSF54495">
    <property type="entry name" value="UBC-like"/>
    <property type="match status" value="1"/>
</dbReference>
<evidence type="ECO:0000256" key="1">
    <source>
        <dbReference type="ARBA" id="ARBA00022786"/>
    </source>
</evidence>
<dbReference type="EMBL" id="QZBM01000197">
    <property type="protein sequence ID" value="THZ19965.1"/>
    <property type="molecule type" value="Genomic_DNA"/>
</dbReference>
<protein>
    <submittedName>
        <fullName evidence="3">UBC-like protein</fullName>
    </submittedName>
</protein>
<dbReference type="InterPro" id="IPR016135">
    <property type="entry name" value="UBQ-conjugating_enzyme/RWD"/>
</dbReference>
<dbReference type="Proteomes" id="UP000308005">
    <property type="component" value="Unassembled WGS sequence"/>
</dbReference>
<gene>
    <name evidence="3" type="ORF">D6C91_04924</name>
</gene>
<feature type="domain" description="UBC core" evidence="2">
    <location>
        <begin position="1"/>
        <end position="151"/>
    </location>
</feature>
<reference evidence="3 4" key="1">
    <citation type="submission" date="2018-10" db="EMBL/GenBank/DDBJ databases">
        <title>Fifty Aureobasidium pullulans genomes reveal a recombining polyextremotolerant generalist.</title>
        <authorList>
            <person name="Gostincar C."/>
            <person name="Turk M."/>
            <person name="Zajc J."/>
            <person name="Gunde-Cimerman N."/>
        </authorList>
    </citation>
    <scope>NUCLEOTIDE SEQUENCE [LARGE SCALE GENOMIC DNA]</scope>
    <source>
        <strain evidence="3 4">EXF-3863</strain>
    </source>
</reference>
<dbReference type="CDD" id="cd00195">
    <property type="entry name" value="UBCc_UEV"/>
    <property type="match status" value="1"/>
</dbReference>
<organism evidence="3 4">
    <name type="scientific">Aureobasidium pullulans</name>
    <name type="common">Black yeast</name>
    <name type="synonym">Pullularia pullulans</name>
    <dbReference type="NCBI Taxonomy" id="5580"/>
    <lineage>
        <taxon>Eukaryota</taxon>
        <taxon>Fungi</taxon>
        <taxon>Dikarya</taxon>
        <taxon>Ascomycota</taxon>
        <taxon>Pezizomycotina</taxon>
        <taxon>Dothideomycetes</taxon>
        <taxon>Dothideomycetidae</taxon>
        <taxon>Dothideales</taxon>
        <taxon>Saccotheciaceae</taxon>
        <taxon>Aureobasidium</taxon>
    </lineage>
</organism>
<dbReference type="Gene3D" id="3.10.110.10">
    <property type="entry name" value="Ubiquitin Conjugating Enzyme"/>
    <property type="match status" value="1"/>
</dbReference>
<accession>A0A4S9T8D7</accession>